<feature type="repeat" description="PPR" evidence="1">
    <location>
        <begin position="22"/>
        <end position="56"/>
    </location>
</feature>
<gene>
    <name evidence="2" type="ORF">GUJ93_ZPchr0001g30283</name>
</gene>
<dbReference type="NCBIfam" id="TIGR00756">
    <property type="entry name" value="PPR"/>
    <property type="match status" value="1"/>
</dbReference>
<dbReference type="InterPro" id="IPR002885">
    <property type="entry name" value="PPR_rpt"/>
</dbReference>
<dbReference type="PANTHER" id="PTHR47926">
    <property type="entry name" value="PENTATRICOPEPTIDE REPEAT-CONTAINING PROTEIN"/>
    <property type="match status" value="1"/>
</dbReference>
<organism evidence="2 3">
    <name type="scientific">Zizania palustris</name>
    <name type="common">Northern wild rice</name>
    <dbReference type="NCBI Taxonomy" id="103762"/>
    <lineage>
        <taxon>Eukaryota</taxon>
        <taxon>Viridiplantae</taxon>
        <taxon>Streptophyta</taxon>
        <taxon>Embryophyta</taxon>
        <taxon>Tracheophyta</taxon>
        <taxon>Spermatophyta</taxon>
        <taxon>Magnoliopsida</taxon>
        <taxon>Liliopsida</taxon>
        <taxon>Poales</taxon>
        <taxon>Poaceae</taxon>
        <taxon>BOP clade</taxon>
        <taxon>Oryzoideae</taxon>
        <taxon>Oryzeae</taxon>
        <taxon>Zizaniinae</taxon>
        <taxon>Zizania</taxon>
    </lineage>
</organism>
<comment type="caution">
    <text evidence="2">The sequence shown here is derived from an EMBL/GenBank/DDBJ whole genome shotgun (WGS) entry which is preliminary data.</text>
</comment>
<dbReference type="EMBL" id="JAAALK010000288">
    <property type="protein sequence ID" value="KAG8055903.1"/>
    <property type="molecule type" value="Genomic_DNA"/>
</dbReference>
<dbReference type="PANTHER" id="PTHR47926:SF364">
    <property type="entry name" value="PENTATRICOPEPTIDE REPEAT-CONTAINING PROTEIN"/>
    <property type="match status" value="1"/>
</dbReference>
<accession>A0A8J5RRR0</accession>
<dbReference type="Proteomes" id="UP000729402">
    <property type="component" value="Unassembled WGS sequence"/>
</dbReference>
<sequence>MYGRTGLVQELEAVLNKTENLDLVSWTTAISANFQNGFGEKTIALLYQMHSEGFTPNDYAFSSVLSSCADVASLDQGMLFHCLALKLGCDSKICTGNALINMYSRGAEGAGADGGARWPGAEGGGGSASGLAL</sequence>
<reference evidence="2" key="1">
    <citation type="journal article" date="2021" name="bioRxiv">
        <title>Whole Genome Assembly and Annotation of Northern Wild Rice, Zizania palustris L., Supports a Whole Genome Duplication in the Zizania Genus.</title>
        <authorList>
            <person name="Haas M."/>
            <person name="Kono T."/>
            <person name="Macchietto M."/>
            <person name="Millas R."/>
            <person name="McGilp L."/>
            <person name="Shao M."/>
            <person name="Duquette J."/>
            <person name="Hirsch C.N."/>
            <person name="Kimball J."/>
        </authorList>
    </citation>
    <scope>NUCLEOTIDE SEQUENCE</scope>
    <source>
        <tissue evidence="2">Fresh leaf tissue</tissue>
    </source>
</reference>
<name>A0A8J5RRR0_ZIZPA</name>
<dbReference type="GO" id="GO:0009451">
    <property type="term" value="P:RNA modification"/>
    <property type="evidence" value="ECO:0007669"/>
    <property type="project" value="InterPro"/>
</dbReference>
<keyword evidence="3" id="KW-1185">Reference proteome</keyword>
<proteinExistence type="predicted"/>
<evidence type="ECO:0000256" key="1">
    <source>
        <dbReference type="PROSITE-ProRule" id="PRU00708"/>
    </source>
</evidence>
<dbReference type="InterPro" id="IPR046960">
    <property type="entry name" value="PPR_At4g14850-like_plant"/>
</dbReference>
<dbReference type="OrthoDB" id="1894072at2759"/>
<dbReference type="GO" id="GO:0003723">
    <property type="term" value="F:RNA binding"/>
    <property type="evidence" value="ECO:0007669"/>
    <property type="project" value="InterPro"/>
</dbReference>
<evidence type="ECO:0000313" key="2">
    <source>
        <dbReference type="EMBL" id="KAG8055903.1"/>
    </source>
</evidence>
<evidence type="ECO:0000313" key="3">
    <source>
        <dbReference type="Proteomes" id="UP000729402"/>
    </source>
</evidence>
<protein>
    <recommendedName>
        <fullName evidence="4">Pentatricopeptide repeat-containing protein</fullName>
    </recommendedName>
</protein>
<reference evidence="2" key="2">
    <citation type="submission" date="2021-02" db="EMBL/GenBank/DDBJ databases">
        <authorList>
            <person name="Kimball J.A."/>
            <person name="Haas M.W."/>
            <person name="Macchietto M."/>
            <person name="Kono T."/>
            <person name="Duquette J."/>
            <person name="Shao M."/>
        </authorList>
    </citation>
    <scope>NUCLEOTIDE SEQUENCE</scope>
    <source>
        <tissue evidence="2">Fresh leaf tissue</tissue>
    </source>
</reference>
<evidence type="ECO:0008006" key="4">
    <source>
        <dbReference type="Google" id="ProtNLM"/>
    </source>
</evidence>
<dbReference type="PROSITE" id="PS51375">
    <property type="entry name" value="PPR"/>
    <property type="match status" value="1"/>
</dbReference>
<dbReference type="AlphaFoldDB" id="A0A8J5RRR0"/>
<dbReference type="Pfam" id="PF01535">
    <property type="entry name" value="PPR"/>
    <property type="match status" value="1"/>
</dbReference>